<feature type="region of interest" description="Disordered" evidence="1">
    <location>
        <begin position="50"/>
        <end position="81"/>
    </location>
</feature>
<feature type="transmembrane region" description="Helical" evidence="2">
    <location>
        <begin position="12"/>
        <end position="34"/>
    </location>
</feature>
<accession>A0AAV7QLF4</accession>
<protein>
    <submittedName>
        <fullName evidence="3">Uncharacterized protein</fullName>
    </submittedName>
</protein>
<keyword evidence="2" id="KW-0472">Membrane</keyword>
<dbReference type="AlphaFoldDB" id="A0AAV7QLF4"/>
<feature type="region of interest" description="Disordered" evidence="1">
    <location>
        <begin position="123"/>
        <end position="147"/>
    </location>
</feature>
<comment type="caution">
    <text evidence="3">The sequence shown here is derived from an EMBL/GenBank/DDBJ whole genome shotgun (WGS) entry which is preliminary data.</text>
</comment>
<sequence>MAYLGHDCPDHLLFIGGFTMAEAAIGCTAMDYWLHNRGWTTLPREMARASVSKDATTAASGKGTEGAAKESGSVRKAIDGQDTILSKPGKLASHVPVEVKEKIWKCELVDIFLLIRLSGRECEAKEKEGNDASSKEKKPKVEEYISN</sequence>
<evidence type="ECO:0000313" key="3">
    <source>
        <dbReference type="EMBL" id="KAJ1140192.1"/>
    </source>
</evidence>
<reference evidence="3" key="1">
    <citation type="journal article" date="2022" name="bioRxiv">
        <title>Sequencing and chromosome-scale assembly of the giantPleurodeles waltlgenome.</title>
        <authorList>
            <person name="Brown T."/>
            <person name="Elewa A."/>
            <person name="Iarovenko S."/>
            <person name="Subramanian E."/>
            <person name="Araus A.J."/>
            <person name="Petzold A."/>
            <person name="Susuki M."/>
            <person name="Suzuki K.-i.T."/>
            <person name="Hayashi T."/>
            <person name="Toyoda A."/>
            <person name="Oliveira C."/>
            <person name="Osipova E."/>
            <person name="Leigh N.D."/>
            <person name="Simon A."/>
            <person name="Yun M.H."/>
        </authorList>
    </citation>
    <scope>NUCLEOTIDE SEQUENCE</scope>
    <source>
        <strain evidence="3">20211129_DDA</strain>
        <tissue evidence="3">Liver</tissue>
    </source>
</reference>
<dbReference type="EMBL" id="JANPWB010000010">
    <property type="protein sequence ID" value="KAJ1140192.1"/>
    <property type="molecule type" value="Genomic_DNA"/>
</dbReference>
<keyword evidence="4" id="KW-1185">Reference proteome</keyword>
<evidence type="ECO:0000256" key="2">
    <source>
        <dbReference type="SAM" id="Phobius"/>
    </source>
</evidence>
<name>A0AAV7QLF4_PLEWA</name>
<proteinExistence type="predicted"/>
<evidence type="ECO:0000256" key="1">
    <source>
        <dbReference type="SAM" id="MobiDB-lite"/>
    </source>
</evidence>
<organism evidence="3 4">
    <name type="scientific">Pleurodeles waltl</name>
    <name type="common">Iberian ribbed newt</name>
    <dbReference type="NCBI Taxonomy" id="8319"/>
    <lineage>
        <taxon>Eukaryota</taxon>
        <taxon>Metazoa</taxon>
        <taxon>Chordata</taxon>
        <taxon>Craniata</taxon>
        <taxon>Vertebrata</taxon>
        <taxon>Euteleostomi</taxon>
        <taxon>Amphibia</taxon>
        <taxon>Batrachia</taxon>
        <taxon>Caudata</taxon>
        <taxon>Salamandroidea</taxon>
        <taxon>Salamandridae</taxon>
        <taxon>Pleurodelinae</taxon>
        <taxon>Pleurodeles</taxon>
    </lineage>
</organism>
<gene>
    <name evidence="3" type="ORF">NDU88_006550</name>
</gene>
<evidence type="ECO:0000313" key="4">
    <source>
        <dbReference type="Proteomes" id="UP001066276"/>
    </source>
</evidence>
<dbReference type="Proteomes" id="UP001066276">
    <property type="component" value="Chromosome 6"/>
</dbReference>
<keyword evidence="2" id="KW-1133">Transmembrane helix</keyword>
<keyword evidence="2" id="KW-0812">Transmembrane</keyword>